<dbReference type="EMBL" id="JAEAOA010001233">
    <property type="protein sequence ID" value="KAK3585719.1"/>
    <property type="molecule type" value="Genomic_DNA"/>
</dbReference>
<name>A0AAE0VPR9_9BIVA</name>
<evidence type="ECO:0000259" key="2">
    <source>
        <dbReference type="PROSITE" id="PS50168"/>
    </source>
</evidence>
<reference evidence="3" key="1">
    <citation type="journal article" date="2021" name="Genome Biol. Evol.">
        <title>A High-Quality Reference Genome for a Parasitic Bivalve with Doubly Uniparental Inheritance (Bivalvia: Unionida).</title>
        <authorList>
            <person name="Smith C.H."/>
        </authorList>
    </citation>
    <scope>NUCLEOTIDE SEQUENCE</scope>
    <source>
        <strain evidence="3">CHS0354</strain>
    </source>
</reference>
<dbReference type="AlphaFoldDB" id="A0AAE0VPR9"/>
<dbReference type="CDD" id="cd00045">
    <property type="entry name" value="DED"/>
    <property type="match status" value="1"/>
</dbReference>
<sequence length="566" mass="65397">MASSGERYKDLPSHLLTDLPENWRFNLLLDTIGNNIDDGELLRLKDFESGPGGIGRRLYEEIKKPRDFFRYLAGRLMLTRDNILHLQAMLWHLGRQDLLRKCVDYAKTETDTLYFYQPSPEPANGYRYAVFHVEGKDLSQYRRDGLEQLRTLVSNRLAVPPEFVFICGLEPSSSLMVTIMIPVFHAEIFVELLKENSISELLELGIDSVHINGETFNLHGFEDVEMVETTGQANIVKEYEKLKKTEALLEQREIEVLRLTRELIAARKTLHDTGMAQQHKTQNGNSWHINLLLTNALTKFNFCLRKIRALKYDTDVITDLLEAYSNFVAVKTREEYELKLRNINLQLALQQIVHEFMTFSLIKGQPLTNSESIFLMLAQLWKAFQPGFGTIAIRTQLGDEISQILREISNKLTDEDTEKLKSTFAWSSDEDALLLENGSHFLEMMVQKEIMRRQKLIDVGMYIISLLEGIKRDDLANVVRTKLTDLNENKRGEKRVNSQTLKQPMDKMNEDPLDEQPVLRRLDEITISIRKLEEKLDTLLTSRSDTGDIFVDVLEGYQRLKTSFVS</sequence>
<evidence type="ECO:0000256" key="1">
    <source>
        <dbReference type="SAM" id="MobiDB-lite"/>
    </source>
</evidence>
<reference evidence="3" key="2">
    <citation type="journal article" date="2021" name="Genome Biol. Evol.">
        <title>Developing a high-quality reference genome for a parasitic bivalve with doubly uniparental inheritance (Bivalvia: Unionida).</title>
        <authorList>
            <person name="Smith C.H."/>
        </authorList>
    </citation>
    <scope>NUCLEOTIDE SEQUENCE</scope>
    <source>
        <strain evidence="3">CHS0354</strain>
        <tissue evidence="3">Mantle</tissue>
    </source>
</reference>
<feature type="domain" description="DED" evidence="2">
    <location>
        <begin position="24"/>
        <end position="104"/>
    </location>
</feature>
<dbReference type="PROSITE" id="PS50168">
    <property type="entry name" value="DED"/>
    <property type="match status" value="1"/>
</dbReference>
<dbReference type="InterPro" id="IPR011029">
    <property type="entry name" value="DEATH-like_dom_sf"/>
</dbReference>
<dbReference type="SUPFAM" id="SSF47986">
    <property type="entry name" value="DEATH domain"/>
    <property type="match status" value="1"/>
</dbReference>
<gene>
    <name evidence="3" type="ORF">CHS0354_020287</name>
</gene>
<dbReference type="Gene3D" id="1.10.533.10">
    <property type="entry name" value="Death Domain, Fas"/>
    <property type="match status" value="1"/>
</dbReference>
<reference evidence="3" key="3">
    <citation type="submission" date="2023-05" db="EMBL/GenBank/DDBJ databases">
        <authorList>
            <person name="Smith C.H."/>
        </authorList>
    </citation>
    <scope>NUCLEOTIDE SEQUENCE</scope>
    <source>
        <strain evidence="3">CHS0354</strain>
        <tissue evidence="3">Mantle</tissue>
    </source>
</reference>
<organism evidence="3 4">
    <name type="scientific">Potamilus streckersoni</name>
    <dbReference type="NCBI Taxonomy" id="2493646"/>
    <lineage>
        <taxon>Eukaryota</taxon>
        <taxon>Metazoa</taxon>
        <taxon>Spiralia</taxon>
        <taxon>Lophotrochozoa</taxon>
        <taxon>Mollusca</taxon>
        <taxon>Bivalvia</taxon>
        <taxon>Autobranchia</taxon>
        <taxon>Heteroconchia</taxon>
        <taxon>Palaeoheterodonta</taxon>
        <taxon>Unionida</taxon>
        <taxon>Unionoidea</taxon>
        <taxon>Unionidae</taxon>
        <taxon>Ambleminae</taxon>
        <taxon>Lampsilini</taxon>
        <taxon>Potamilus</taxon>
    </lineage>
</organism>
<evidence type="ECO:0000313" key="4">
    <source>
        <dbReference type="Proteomes" id="UP001195483"/>
    </source>
</evidence>
<protein>
    <recommendedName>
        <fullName evidence="2">DED domain-containing protein</fullName>
    </recommendedName>
</protein>
<evidence type="ECO:0000313" key="3">
    <source>
        <dbReference type="EMBL" id="KAK3585719.1"/>
    </source>
</evidence>
<dbReference type="GO" id="GO:0042981">
    <property type="term" value="P:regulation of apoptotic process"/>
    <property type="evidence" value="ECO:0007669"/>
    <property type="project" value="InterPro"/>
</dbReference>
<accession>A0AAE0VPR9</accession>
<keyword evidence="4" id="KW-1185">Reference proteome</keyword>
<dbReference type="Proteomes" id="UP001195483">
    <property type="component" value="Unassembled WGS sequence"/>
</dbReference>
<comment type="caution">
    <text evidence="3">The sequence shown here is derived from an EMBL/GenBank/DDBJ whole genome shotgun (WGS) entry which is preliminary data.</text>
</comment>
<dbReference type="InterPro" id="IPR001875">
    <property type="entry name" value="DED_dom"/>
</dbReference>
<proteinExistence type="predicted"/>
<feature type="region of interest" description="Disordered" evidence="1">
    <location>
        <begin position="490"/>
        <end position="511"/>
    </location>
</feature>